<reference evidence="1" key="1">
    <citation type="submission" date="2021-08" db="EMBL/GenBank/DDBJ databases">
        <title>Novel anaerobic bacterium isolated from sea squirt in East Sea, Republic of Korea.</title>
        <authorList>
            <person name="Nguyen T.H."/>
            <person name="Li Z."/>
            <person name="Lee Y.-J."/>
            <person name="Ko J."/>
            <person name="Kim S.-G."/>
        </authorList>
    </citation>
    <scope>NUCLEOTIDE SEQUENCE</scope>
    <source>
        <strain evidence="1">KCTC 25031</strain>
    </source>
</reference>
<accession>A0AC61NJI8</accession>
<protein>
    <submittedName>
        <fullName evidence="1">Formylglycine-generating enzyme family protein</fullName>
    </submittedName>
</protein>
<sequence>MVSCSSNSSNNKSHGHQKEEVVEQKSCCMSKKPDRFGNTIDHSVQSTTEKSYQTKEGKEVDLKEMKFIPATTFTMGARDPKFARADEYPTHQVKLDAYYIDKHLVTNNEFAAFVKATGYVTTAEKVPTWEELKEYSPPGTPKPADSLLIAASLVFTPPNHPVPFNDPTVWWSWRGGANWRHPQGPNSDIKGKDNHPVVQVSWFDAMAYANWAGKRLVTEAEWEYAARGGHDDYIYSWGNERIYEGDPKANSWDGSFPYRNDLRDGFYDTSPVDQYPPNGFGLLDMAGNVWEWTNDWYRNDYYQECKDGGVAQNPQGVSRKYSYDPNEPGVPKKAQRGGSYLCNDSYCSGYRSASRMKSSPDSGMPHLGFRCAVSVSDITLVN</sequence>
<keyword evidence="2" id="KW-1185">Reference proteome</keyword>
<gene>
    <name evidence="1" type="ORF">K4L44_00735</name>
</gene>
<organism evidence="1 2">
    <name type="scientific">Halosquirtibacter laminarini</name>
    <dbReference type="NCBI Taxonomy" id="3374600"/>
    <lineage>
        <taxon>Bacteria</taxon>
        <taxon>Pseudomonadati</taxon>
        <taxon>Bacteroidota</taxon>
        <taxon>Bacteroidia</taxon>
        <taxon>Marinilabiliales</taxon>
        <taxon>Prolixibacteraceae</taxon>
        <taxon>Halosquirtibacter</taxon>
    </lineage>
</organism>
<dbReference type="Proteomes" id="UP000826212">
    <property type="component" value="Chromosome"/>
</dbReference>
<name>A0AC61NJI8_9BACT</name>
<evidence type="ECO:0000313" key="2">
    <source>
        <dbReference type="Proteomes" id="UP000826212"/>
    </source>
</evidence>
<proteinExistence type="predicted"/>
<dbReference type="EMBL" id="CP081303">
    <property type="protein sequence ID" value="QZE15928.1"/>
    <property type="molecule type" value="Genomic_DNA"/>
</dbReference>
<evidence type="ECO:0000313" key="1">
    <source>
        <dbReference type="EMBL" id="QZE15928.1"/>
    </source>
</evidence>